<dbReference type="RefSeq" id="WP_344669193.1">
    <property type="nucleotide sequence ID" value="NZ_BAAAQN010000044.1"/>
</dbReference>
<accession>A0ABN2V272</accession>
<proteinExistence type="predicted"/>
<dbReference type="SUPFAM" id="SSF109854">
    <property type="entry name" value="DinB/YfiT-like putative metalloenzymes"/>
    <property type="match status" value="1"/>
</dbReference>
<dbReference type="EMBL" id="BAAAQN010000044">
    <property type="protein sequence ID" value="GAA2047935.1"/>
    <property type="molecule type" value="Genomic_DNA"/>
</dbReference>
<comment type="caution">
    <text evidence="2">The sequence shown here is derived from an EMBL/GenBank/DDBJ whole genome shotgun (WGS) entry which is preliminary data.</text>
</comment>
<reference evidence="2 3" key="1">
    <citation type="journal article" date="2019" name="Int. J. Syst. Evol. Microbiol.">
        <title>The Global Catalogue of Microorganisms (GCM) 10K type strain sequencing project: providing services to taxonomists for standard genome sequencing and annotation.</title>
        <authorList>
            <consortium name="The Broad Institute Genomics Platform"/>
            <consortium name="The Broad Institute Genome Sequencing Center for Infectious Disease"/>
            <person name="Wu L."/>
            <person name="Ma J."/>
        </authorList>
    </citation>
    <scope>NUCLEOTIDE SEQUENCE [LARGE SCALE GENOMIC DNA]</scope>
    <source>
        <strain evidence="2 3">JCM 16014</strain>
    </source>
</reference>
<keyword evidence="3" id="KW-1185">Reference proteome</keyword>
<protein>
    <recommendedName>
        <fullName evidence="1">Mycothiol-dependent maleylpyruvate isomerase metal-binding domain-containing protein</fullName>
    </recommendedName>
</protein>
<dbReference type="Proteomes" id="UP001500751">
    <property type="component" value="Unassembled WGS sequence"/>
</dbReference>
<evidence type="ECO:0000259" key="1">
    <source>
        <dbReference type="Pfam" id="PF11716"/>
    </source>
</evidence>
<dbReference type="Gene3D" id="1.20.120.450">
    <property type="entry name" value="dinb family like domain"/>
    <property type="match status" value="1"/>
</dbReference>
<gene>
    <name evidence="2" type="ORF">GCM10009839_61680</name>
</gene>
<sequence length="227" mass="24359">MTTTGQHYGVIRAELTELADTLSEEQIATPVPALPGWSVRDTYAHLAGVAADIVRGQVGDPHDVGWTAGHVAARKDRSLAEICREWGVEGPRAEELLDAPELRRGVFAVFDVFHHGHDIRGALGRSEARDTPQAVFVAGLMTKFKGIEWAQVGHPVIELATASGSWHLGAEDAEPVASLETSDFELARMIVGRRSRAQMLAAGWVGDAEGVVDLLPVFGPPEGDLSE</sequence>
<dbReference type="InterPro" id="IPR034660">
    <property type="entry name" value="DinB/YfiT-like"/>
</dbReference>
<evidence type="ECO:0000313" key="2">
    <source>
        <dbReference type="EMBL" id="GAA2047935.1"/>
    </source>
</evidence>
<dbReference type="InterPro" id="IPR024344">
    <property type="entry name" value="MDMPI_metal-binding"/>
</dbReference>
<feature type="domain" description="Mycothiol-dependent maleylpyruvate isomerase metal-binding" evidence="1">
    <location>
        <begin position="11"/>
        <end position="99"/>
    </location>
</feature>
<evidence type="ECO:0000313" key="3">
    <source>
        <dbReference type="Proteomes" id="UP001500751"/>
    </source>
</evidence>
<name>A0ABN2V272_9ACTN</name>
<dbReference type="Pfam" id="PF11716">
    <property type="entry name" value="MDMPI_N"/>
    <property type="match status" value="1"/>
</dbReference>
<organism evidence="2 3">
    <name type="scientific">Catenulispora yoronensis</name>
    <dbReference type="NCBI Taxonomy" id="450799"/>
    <lineage>
        <taxon>Bacteria</taxon>
        <taxon>Bacillati</taxon>
        <taxon>Actinomycetota</taxon>
        <taxon>Actinomycetes</taxon>
        <taxon>Catenulisporales</taxon>
        <taxon>Catenulisporaceae</taxon>
        <taxon>Catenulispora</taxon>
    </lineage>
</organism>